<gene>
    <name evidence="3" type="ORF">GCM10009681_48930</name>
</gene>
<accession>A0ABN2L159</accession>
<feature type="transmembrane region" description="Helical" evidence="2">
    <location>
        <begin position="145"/>
        <end position="167"/>
    </location>
</feature>
<evidence type="ECO:0000313" key="3">
    <source>
        <dbReference type="EMBL" id="GAA1771685.1"/>
    </source>
</evidence>
<evidence type="ECO:0000313" key="4">
    <source>
        <dbReference type="Proteomes" id="UP001500655"/>
    </source>
</evidence>
<dbReference type="Pfam" id="PF05552">
    <property type="entry name" value="MS_channel_1st_1"/>
    <property type="match status" value="2"/>
</dbReference>
<keyword evidence="4" id="KW-1185">Reference proteome</keyword>
<evidence type="ECO:0000256" key="1">
    <source>
        <dbReference type="SAM" id="MobiDB-lite"/>
    </source>
</evidence>
<sequence>MAYAASIGDELTDFFGNALMIVVKVVIFLAILAVGWFVARWVYRWAGTLLTRVGFDRAVDRGGLRRVLGGWSASDLTAKIIQYALLLVTLQLALGVFGPNPVSDLLNAVVAWLPKLFIGIVIVVVAAAIAGAVKDVISRALHGLGYGRALATAAQVAIIALGLIAALNQVGVGMSVTMPVLVAILATIGGILVVGVGGGMIKPMQDRWERMLSRAEEETATAADQVRANRTATADRMRNYPGGFTQPAYGGAQPAYGTPPGSGAEAAQNIPPTYGGAAPGVAD</sequence>
<feature type="transmembrane region" description="Helical" evidence="2">
    <location>
        <begin position="80"/>
        <end position="97"/>
    </location>
</feature>
<evidence type="ECO:0000256" key="2">
    <source>
        <dbReference type="SAM" id="Phobius"/>
    </source>
</evidence>
<keyword evidence="2" id="KW-0472">Membrane</keyword>
<proteinExistence type="predicted"/>
<feature type="region of interest" description="Disordered" evidence="1">
    <location>
        <begin position="249"/>
        <end position="283"/>
    </location>
</feature>
<organism evidence="3 4">
    <name type="scientific">Luedemannella helvata</name>
    <dbReference type="NCBI Taxonomy" id="349315"/>
    <lineage>
        <taxon>Bacteria</taxon>
        <taxon>Bacillati</taxon>
        <taxon>Actinomycetota</taxon>
        <taxon>Actinomycetes</taxon>
        <taxon>Micromonosporales</taxon>
        <taxon>Micromonosporaceae</taxon>
        <taxon>Luedemannella</taxon>
    </lineage>
</organism>
<feature type="transmembrane region" description="Helical" evidence="2">
    <location>
        <begin position="109"/>
        <end position="133"/>
    </location>
</feature>
<dbReference type="Proteomes" id="UP001500655">
    <property type="component" value="Unassembled WGS sequence"/>
</dbReference>
<keyword evidence="2" id="KW-1133">Transmembrane helix</keyword>
<protein>
    <recommendedName>
        <fullName evidence="5">Transporter (Transmembrane protein)</fullName>
    </recommendedName>
</protein>
<dbReference type="EMBL" id="BAAALS010000030">
    <property type="protein sequence ID" value="GAA1771685.1"/>
    <property type="molecule type" value="Genomic_DNA"/>
</dbReference>
<name>A0ABN2L159_9ACTN</name>
<feature type="transmembrane region" description="Helical" evidence="2">
    <location>
        <begin position="179"/>
        <end position="201"/>
    </location>
</feature>
<comment type="caution">
    <text evidence="3">The sequence shown here is derived from an EMBL/GenBank/DDBJ whole genome shotgun (WGS) entry which is preliminary data.</text>
</comment>
<keyword evidence="2" id="KW-0812">Transmembrane</keyword>
<evidence type="ECO:0008006" key="5">
    <source>
        <dbReference type="Google" id="ProtNLM"/>
    </source>
</evidence>
<reference evidence="3 4" key="1">
    <citation type="journal article" date="2019" name="Int. J. Syst. Evol. Microbiol.">
        <title>The Global Catalogue of Microorganisms (GCM) 10K type strain sequencing project: providing services to taxonomists for standard genome sequencing and annotation.</title>
        <authorList>
            <consortium name="The Broad Institute Genomics Platform"/>
            <consortium name="The Broad Institute Genome Sequencing Center for Infectious Disease"/>
            <person name="Wu L."/>
            <person name="Ma J."/>
        </authorList>
    </citation>
    <scope>NUCLEOTIDE SEQUENCE [LARGE SCALE GENOMIC DNA]</scope>
    <source>
        <strain evidence="3 4">JCM 13249</strain>
    </source>
</reference>
<dbReference type="InterPro" id="IPR008910">
    <property type="entry name" value="MSC_TM_helix"/>
</dbReference>
<dbReference type="Gene3D" id="1.10.287.1260">
    <property type="match status" value="1"/>
</dbReference>
<feature type="transmembrane region" description="Helical" evidence="2">
    <location>
        <begin position="18"/>
        <end position="43"/>
    </location>
</feature>